<organism evidence="4 5">
    <name type="scientific">Scytalidium lignicola</name>
    <name type="common">Hyphomycete</name>
    <dbReference type="NCBI Taxonomy" id="5539"/>
    <lineage>
        <taxon>Eukaryota</taxon>
        <taxon>Fungi</taxon>
        <taxon>Dikarya</taxon>
        <taxon>Ascomycota</taxon>
        <taxon>Pezizomycotina</taxon>
        <taxon>Leotiomycetes</taxon>
        <taxon>Leotiomycetes incertae sedis</taxon>
        <taxon>Scytalidium</taxon>
    </lineage>
</organism>
<feature type="region of interest" description="Disordered" evidence="2">
    <location>
        <begin position="342"/>
        <end position="362"/>
    </location>
</feature>
<feature type="transmembrane region" description="Helical" evidence="3">
    <location>
        <begin position="228"/>
        <end position="256"/>
    </location>
</feature>
<feature type="compositionally biased region" description="Polar residues" evidence="2">
    <location>
        <begin position="495"/>
        <end position="505"/>
    </location>
</feature>
<dbReference type="OMA" id="YAYLWIS"/>
<feature type="coiled-coil region" evidence="1">
    <location>
        <begin position="280"/>
        <end position="307"/>
    </location>
</feature>
<feature type="region of interest" description="Disordered" evidence="2">
    <location>
        <begin position="392"/>
        <end position="702"/>
    </location>
</feature>
<keyword evidence="3" id="KW-0472">Membrane</keyword>
<dbReference type="GO" id="GO:0005886">
    <property type="term" value="C:plasma membrane"/>
    <property type="evidence" value="ECO:0007669"/>
    <property type="project" value="InterPro"/>
</dbReference>
<feature type="compositionally biased region" description="Polar residues" evidence="2">
    <location>
        <begin position="342"/>
        <end position="354"/>
    </location>
</feature>
<keyword evidence="5" id="KW-1185">Reference proteome</keyword>
<evidence type="ECO:0000256" key="1">
    <source>
        <dbReference type="SAM" id="Coils"/>
    </source>
</evidence>
<dbReference type="AlphaFoldDB" id="A0A3E2HAQ1"/>
<accession>A0A3E2HAQ1</accession>
<keyword evidence="1" id="KW-0175">Coiled coil</keyword>
<dbReference type="OrthoDB" id="2128042at2759"/>
<dbReference type="InterPro" id="IPR031606">
    <property type="entry name" value="Kch1/2"/>
</dbReference>
<feature type="transmembrane region" description="Helical" evidence="3">
    <location>
        <begin position="82"/>
        <end position="100"/>
    </location>
</feature>
<sequence>MSCTGRQKASEIRADQKWDFISLNDFKSTSCFTPFAYAYLWISLGISLAVYAVDTFTAVNLLAFNRWSGEIKPYIPLNISKWIFSACIIASWVNLVFEWLRAIRVMRRGAVVESYLDSLAVRVQCIRLGKQGRGWKRFLVFAELTKSKKGVEYIALFTFFSFQAWIRIIFCAGPRQVVNALTLWSVFKAKLDPTNATDVGSSLIGFFKNIGTLADENHQQAVILSGMIFTLVIWVTQALSLLLALILYLMFLWHYIPNRDGGLTGYCERKVNERLSKIVSVKVNKALEEEERKRRKAEAKALKNGEKPFGRQATLPTLFDAKTDDSLPPMPMLNRNDTMATLPQYTSRPSSPGGQPTLPPLEMDQLEKKPFTRTNTGSSNYAPNVSLLGNASDMGYGRSGSPTPSLPPVDPNGPLNGPQRTMTGSTNNSAWQRGPPNRMLSNNVLGPNREFTQSPMSYADDRGQPGMPPMNGNGAFRGPSRQNTFDSYGGPPSAVGQQDNRSFPQAVNDGSGRSITPGGPQSMGRFNPNVPGGRSSPAPGPGSDFERSLSPAPSQMGRASPGPNQIGQAGPGPGRPFSPANSNGPPGRYQTYQPNSSNLRNVSAASPAPYARSPPQQYRNVTDPGPLAPNGGDYFGEAPAQARINTSQRRYTPPGILDGPPARVASPAAYGNPNGRQSPAQFGGPPRQGQQRQQRDYDPYQA</sequence>
<dbReference type="EMBL" id="NCSJ02000106">
    <property type="protein sequence ID" value="RFU30203.1"/>
    <property type="molecule type" value="Genomic_DNA"/>
</dbReference>
<feature type="non-terminal residue" evidence="4">
    <location>
        <position position="1"/>
    </location>
</feature>
<feature type="compositionally biased region" description="Polar residues" evidence="2">
    <location>
        <begin position="418"/>
        <end position="431"/>
    </location>
</feature>
<dbReference type="Pfam" id="PF16944">
    <property type="entry name" value="KCH"/>
    <property type="match status" value="1"/>
</dbReference>
<keyword evidence="3" id="KW-1133">Transmembrane helix</keyword>
<dbReference type="GO" id="GO:0015079">
    <property type="term" value="F:potassium ion transmembrane transporter activity"/>
    <property type="evidence" value="ECO:0007669"/>
    <property type="project" value="InterPro"/>
</dbReference>
<comment type="caution">
    <text evidence="4">The sequence shown here is derived from an EMBL/GenBank/DDBJ whole genome shotgun (WGS) entry which is preliminary data.</text>
</comment>
<gene>
    <name evidence="4" type="ORF">B7463_g6149</name>
</gene>
<dbReference type="STRING" id="5539.A0A3E2HAQ1"/>
<keyword evidence="3" id="KW-0812">Transmembrane</keyword>
<feature type="compositionally biased region" description="Polar residues" evidence="2">
    <location>
        <begin position="439"/>
        <end position="456"/>
    </location>
</feature>
<dbReference type="PANTHER" id="PTHR36424:SF1">
    <property type="entry name" value="LOW AFFINITY K(+) TRANSPORTER 1-RELATED"/>
    <property type="match status" value="1"/>
</dbReference>
<evidence type="ECO:0000256" key="2">
    <source>
        <dbReference type="SAM" id="MobiDB-lite"/>
    </source>
</evidence>
<feature type="non-terminal residue" evidence="4">
    <location>
        <position position="702"/>
    </location>
</feature>
<evidence type="ECO:0000313" key="4">
    <source>
        <dbReference type="EMBL" id="RFU30203.1"/>
    </source>
</evidence>
<feature type="compositionally biased region" description="Basic and acidic residues" evidence="2">
    <location>
        <begin position="693"/>
        <end position="702"/>
    </location>
</feature>
<evidence type="ECO:0000256" key="3">
    <source>
        <dbReference type="SAM" id="Phobius"/>
    </source>
</evidence>
<feature type="compositionally biased region" description="Polar residues" evidence="2">
    <location>
        <begin position="579"/>
        <end position="601"/>
    </location>
</feature>
<dbReference type="PANTHER" id="PTHR36424">
    <property type="entry name" value="PHEROMONE-REGULATED MEMBRANE PROTEIN 6"/>
    <property type="match status" value="1"/>
</dbReference>
<reference evidence="4 5" key="1">
    <citation type="submission" date="2018-05" db="EMBL/GenBank/DDBJ databases">
        <title>Draft genome sequence of Scytalidium lignicola DSM 105466, a ubiquitous saprotrophic fungus.</title>
        <authorList>
            <person name="Buettner E."/>
            <person name="Gebauer A.M."/>
            <person name="Hofrichter M."/>
            <person name="Liers C."/>
            <person name="Kellner H."/>
        </authorList>
    </citation>
    <scope>NUCLEOTIDE SEQUENCE [LARGE SCALE GENOMIC DNA]</scope>
    <source>
        <strain evidence="4 5">DSM 105466</strain>
    </source>
</reference>
<feature type="transmembrane region" description="Helical" evidence="3">
    <location>
        <begin position="36"/>
        <end position="62"/>
    </location>
</feature>
<feature type="compositionally biased region" description="Low complexity" evidence="2">
    <location>
        <begin position="603"/>
        <end position="615"/>
    </location>
</feature>
<protein>
    <recommendedName>
        <fullName evidence="6">Vacuolar membrane protein</fullName>
    </recommendedName>
</protein>
<feature type="compositionally biased region" description="Low complexity" evidence="2">
    <location>
        <begin position="683"/>
        <end position="692"/>
    </location>
</feature>
<dbReference type="Proteomes" id="UP000258309">
    <property type="component" value="Unassembled WGS sequence"/>
</dbReference>
<feature type="compositionally biased region" description="Low complexity" evidence="2">
    <location>
        <begin position="531"/>
        <end position="543"/>
    </location>
</feature>
<evidence type="ECO:0008006" key="6">
    <source>
        <dbReference type="Google" id="ProtNLM"/>
    </source>
</evidence>
<name>A0A3E2HAQ1_SCYLI</name>
<proteinExistence type="predicted"/>
<evidence type="ECO:0000313" key="5">
    <source>
        <dbReference type="Proteomes" id="UP000258309"/>
    </source>
</evidence>